<organism evidence="1 2">
    <name type="scientific">Clavispora lusitaniae</name>
    <name type="common">Candida lusitaniae</name>
    <dbReference type="NCBI Taxonomy" id="36911"/>
    <lineage>
        <taxon>Eukaryota</taxon>
        <taxon>Fungi</taxon>
        <taxon>Dikarya</taxon>
        <taxon>Ascomycota</taxon>
        <taxon>Saccharomycotina</taxon>
        <taxon>Pichiomycetes</taxon>
        <taxon>Metschnikowiaceae</taxon>
        <taxon>Clavispora</taxon>
    </lineage>
</organism>
<sequence length="512" mass="57873">MDTPSFLAVGVPSLVLVLILLMLSVFYIPTVPEHPYSHYIRLIVFVQVVILCYQLLWTVTRVLVRSGRYQKLPESCPSGFVDKFLKPIVGEMSRLSVITLASTLGGPNFSIDIYSVYVVAFVYSANFCAAYVMTFSPLHYKQRYERFLHQHSIYTSSKPGPKLPQPSYTTLKDTDLYSLAAEVEPKPTFNLDSFRPLHKLSHSKSMPVLVQNSQQAHLNMIDRLYSVSPKNTLHLQIESDTKWVPSIDNLHAMDQHSEEPSIIEYTQPENFEAHFNCHEFNSDGASFTSSSSSDAETLKSRSPVGTVRSALKWFNWLLPLPSSFQNQQFQPSPHEVKRFINKKLSSFTLNSETATLKSHGLRSSYGAIDLENQSYSINDTSENVHEFYKFAAFSNKYFDASSSHSTDSNASIDPSFLRFGILLSKLSVFQFVLYGITNGLRHFAYTLILSSLFLNPSFASSSPCLVVLMMIAKLFSNNYLHQQSTLSHRITTAIDFFITLALFIIVYCSLFG</sequence>
<protein>
    <submittedName>
        <fullName evidence="1">Uncharacterized protein</fullName>
    </submittedName>
</protein>
<gene>
    <name evidence="1" type="ORF">EJF14_40346</name>
</gene>
<evidence type="ECO:0000313" key="1">
    <source>
        <dbReference type="EMBL" id="QFZ28310.1"/>
    </source>
</evidence>
<proteinExistence type="predicted"/>
<keyword evidence="2" id="KW-1185">Reference proteome</keyword>
<reference evidence="2" key="1">
    <citation type="journal article" date="2019" name="MBio">
        <title>Comparative genomics for the elucidation of multidrug resistance (MDR) in Candida lusitaniae.</title>
        <authorList>
            <person name="Kannan A."/>
            <person name="Asner S.A."/>
            <person name="Trachsel E."/>
            <person name="Kelly S."/>
            <person name="Parker J."/>
            <person name="Sanglard D."/>
        </authorList>
    </citation>
    <scope>NUCLEOTIDE SEQUENCE [LARGE SCALE GENOMIC DNA]</scope>
    <source>
        <strain evidence="2">P1</strain>
    </source>
</reference>
<accession>A0ACD0WLX9</accession>
<dbReference type="EMBL" id="CP038487">
    <property type="protein sequence ID" value="QFZ28310.1"/>
    <property type="molecule type" value="Genomic_DNA"/>
</dbReference>
<dbReference type="Proteomes" id="UP000326582">
    <property type="component" value="Chromosome 4"/>
</dbReference>
<name>A0ACD0WLX9_CLALS</name>
<evidence type="ECO:0000313" key="2">
    <source>
        <dbReference type="Proteomes" id="UP000326582"/>
    </source>
</evidence>